<dbReference type="InterPro" id="IPR029021">
    <property type="entry name" value="Prot-tyrosine_phosphatase-like"/>
</dbReference>
<evidence type="ECO:0000256" key="2">
    <source>
        <dbReference type="PIRSR" id="PIRSR630564-1"/>
    </source>
</evidence>
<evidence type="ECO:0000259" key="5">
    <source>
        <dbReference type="PROSITE" id="PS51339"/>
    </source>
</evidence>
<feature type="compositionally biased region" description="Polar residues" evidence="4">
    <location>
        <begin position="190"/>
        <end position="212"/>
    </location>
</feature>
<dbReference type="Gene3D" id="2.30.29.30">
    <property type="entry name" value="Pleckstrin-homology domain (PH domain)/Phosphotyrosine-binding domain (PTB)"/>
    <property type="match status" value="1"/>
</dbReference>
<dbReference type="VEuPathDB" id="AmoebaDB:FDP41_000907"/>
<dbReference type="Proteomes" id="UP000444721">
    <property type="component" value="Unassembled WGS sequence"/>
</dbReference>
<evidence type="ECO:0000256" key="1">
    <source>
        <dbReference type="ARBA" id="ARBA00007471"/>
    </source>
</evidence>
<dbReference type="RefSeq" id="XP_044564467.1">
    <property type="nucleotide sequence ID" value="XM_044712990.1"/>
</dbReference>
<dbReference type="InterPro" id="IPR010569">
    <property type="entry name" value="Myotubularin-like_Pase_dom"/>
</dbReference>
<feature type="compositionally biased region" description="Low complexity" evidence="4">
    <location>
        <begin position="428"/>
        <end position="450"/>
    </location>
</feature>
<feature type="compositionally biased region" description="Low complexity" evidence="4">
    <location>
        <begin position="170"/>
        <end position="189"/>
    </location>
</feature>
<dbReference type="GO" id="GO:0016020">
    <property type="term" value="C:membrane"/>
    <property type="evidence" value="ECO:0007669"/>
    <property type="project" value="TreeGrafter"/>
</dbReference>
<dbReference type="SUPFAM" id="SSF50729">
    <property type="entry name" value="PH domain-like"/>
    <property type="match status" value="1"/>
</dbReference>
<dbReference type="SMART" id="SM00404">
    <property type="entry name" value="PTPc_motif"/>
    <property type="match status" value="1"/>
</dbReference>
<feature type="region of interest" description="Disordered" evidence="4">
    <location>
        <begin position="229"/>
        <end position="256"/>
    </location>
</feature>
<accession>A0A6A5BZH7</accession>
<protein>
    <recommendedName>
        <fullName evidence="5">Myotubularin phosphatase domain-containing protein</fullName>
    </recommendedName>
</protein>
<dbReference type="SUPFAM" id="SSF52799">
    <property type="entry name" value="(Phosphotyrosine protein) phosphatases II"/>
    <property type="match status" value="1"/>
</dbReference>
<feature type="binding site" evidence="3">
    <location>
        <begin position="814"/>
        <end position="820"/>
    </location>
    <ligand>
        <name>substrate</name>
    </ligand>
</feature>
<dbReference type="GeneID" id="68108125"/>
<dbReference type="InterPro" id="IPR030564">
    <property type="entry name" value="Myotubularin"/>
</dbReference>
<feature type="active site" description="Phosphocysteine intermediate" evidence="2">
    <location>
        <position position="814"/>
    </location>
</feature>
<dbReference type="PANTHER" id="PTHR10807:SF128">
    <property type="entry name" value="PHOSPHATIDYLINOSITOL-3,5-BISPHOSPHATE 3-PHOSPHATASE"/>
    <property type="match status" value="1"/>
</dbReference>
<keyword evidence="7" id="KW-1185">Reference proteome</keyword>
<dbReference type="PROSITE" id="PS00383">
    <property type="entry name" value="TYR_PHOSPHATASE_1"/>
    <property type="match status" value="1"/>
</dbReference>
<feature type="compositionally biased region" description="Basic and acidic residues" evidence="4">
    <location>
        <begin position="149"/>
        <end position="159"/>
    </location>
</feature>
<feature type="region of interest" description="Disordered" evidence="4">
    <location>
        <begin position="78"/>
        <end position="97"/>
    </location>
</feature>
<gene>
    <name evidence="6" type="ORF">FDP41_000907</name>
</gene>
<dbReference type="VEuPathDB" id="AmoebaDB:NfTy_050690"/>
<feature type="binding site" evidence="3">
    <location>
        <begin position="752"/>
        <end position="753"/>
    </location>
    <ligand>
        <name>substrate</name>
    </ligand>
</feature>
<proteinExistence type="inferred from homology"/>
<comment type="caution">
    <text evidence="6">The sequence shown here is derived from an EMBL/GenBank/DDBJ whole genome shotgun (WGS) entry which is preliminary data.</text>
</comment>
<name>A0A6A5BZH7_NAEFO</name>
<dbReference type="OrthoDB" id="271628at2759"/>
<evidence type="ECO:0000313" key="7">
    <source>
        <dbReference type="Proteomes" id="UP000444721"/>
    </source>
</evidence>
<dbReference type="AlphaFoldDB" id="A0A6A5BZH7"/>
<dbReference type="PANTHER" id="PTHR10807">
    <property type="entry name" value="MYOTUBULARIN-RELATED"/>
    <property type="match status" value="1"/>
</dbReference>
<dbReference type="PROSITE" id="PS51339">
    <property type="entry name" value="PPASE_MYOTUBULARIN"/>
    <property type="match status" value="1"/>
</dbReference>
<feature type="region of interest" description="Disordered" evidence="4">
    <location>
        <begin position="108"/>
        <end position="214"/>
    </location>
</feature>
<dbReference type="GO" id="GO:0046856">
    <property type="term" value="P:phosphatidylinositol dephosphorylation"/>
    <property type="evidence" value="ECO:0007669"/>
    <property type="project" value="TreeGrafter"/>
</dbReference>
<reference evidence="6 7" key="1">
    <citation type="journal article" date="2019" name="Sci. Rep.">
        <title>Nanopore sequencing improves the draft genome of the human pathogenic amoeba Naegleria fowleri.</title>
        <authorList>
            <person name="Liechti N."/>
            <person name="Schurch N."/>
            <person name="Bruggmann R."/>
            <person name="Wittwer M."/>
        </authorList>
    </citation>
    <scope>NUCLEOTIDE SEQUENCE [LARGE SCALE GENOMIC DNA]</scope>
    <source>
        <strain evidence="6 7">ATCC 30894</strain>
    </source>
</reference>
<dbReference type="GO" id="GO:0004438">
    <property type="term" value="F:phosphatidylinositol-3-phosphate phosphatase activity"/>
    <property type="evidence" value="ECO:0007669"/>
    <property type="project" value="TreeGrafter"/>
</dbReference>
<feature type="compositionally biased region" description="Low complexity" evidence="4">
    <location>
        <begin position="82"/>
        <end position="92"/>
    </location>
</feature>
<comment type="similarity">
    <text evidence="1">Belongs to the protein-tyrosine phosphatase family. Non-receptor class myotubularin subfamily.</text>
</comment>
<feature type="domain" description="Myotubularin phosphatase" evidence="5">
    <location>
        <begin position="599"/>
        <end position="985"/>
    </location>
</feature>
<organism evidence="6 7">
    <name type="scientific">Naegleria fowleri</name>
    <name type="common">Brain eating amoeba</name>
    <dbReference type="NCBI Taxonomy" id="5763"/>
    <lineage>
        <taxon>Eukaryota</taxon>
        <taxon>Discoba</taxon>
        <taxon>Heterolobosea</taxon>
        <taxon>Tetramitia</taxon>
        <taxon>Eutetramitia</taxon>
        <taxon>Vahlkampfiidae</taxon>
        <taxon>Naegleria</taxon>
    </lineage>
</organism>
<evidence type="ECO:0000313" key="6">
    <source>
        <dbReference type="EMBL" id="KAF0979754.1"/>
    </source>
</evidence>
<dbReference type="Pfam" id="PF06602">
    <property type="entry name" value="Myotub-related"/>
    <property type="match status" value="1"/>
</dbReference>
<feature type="region of interest" description="Disordered" evidence="4">
    <location>
        <begin position="428"/>
        <end position="454"/>
    </location>
</feature>
<dbReference type="EMBL" id="VFQX01000022">
    <property type="protein sequence ID" value="KAF0979754.1"/>
    <property type="molecule type" value="Genomic_DNA"/>
</dbReference>
<evidence type="ECO:0000256" key="4">
    <source>
        <dbReference type="SAM" id="MobiDB-lite"/>
    </source>
</evidence>
<dbReference type="InterPro" id="IPR011993">
    <property type="entry name" value="PH-like_dom_sf"/>
</dbReference>
<dbReference type="GO" id="GO:0005737">
    <property type="term" value="C:cytoplasm"/>
    <property type="evidence" value="ECO:0007669"/>
    <property type="project" value="TreeGrafter"/>
</dbReference>
<evidence type="ECO:0000256" key="3">
    <source>
        <dbReference type="PIRSR" id="PIRSR630564-2"/>
    </source>
</evidence>
<dbReference type="InterPro" id="IPR003595">
    <property type="entry name" value="Tyr_Pase_cat"/>
</dbReference>
<dbReference type="VEuPathDB" id="AmoebaDB:NF0110420"/>
<dbReference type="InterPro" id="IPR016130">
    <property type="entry name" value="Tyr_Pase_AS"/>
</dbReference>
<sequence length="1096" mass="124766">MRIFSTTTTTSDNIQEEQDQTNHLFETNFQFIDRSLDWIELIHKPLATEEIPTTDQQQVEKSEFTRSEEQPIMNETLSHHFNNNSSTNNNNTQGHRNHHSHIVHFQTKSATTTTTSNDHHHAPETATTTPFIRKPPLRPPSHPNQQQHQHHDVIKELQKRTNGLFDDSPVNVGNDNGNESGSSSNGDESATTTAPQPSNNGDNHSTAPSVPSASEGISEFCDKLLENKINEEENSVRNRPTRVPSMPVQHTPQKSTVQSSRTASLIQHIQSQPNLTVPPQSQPISLLSQSLLKKNTDDDYIVVEESEIIDSAYMLNKKYHSEAALTKLETKQSTQPKPTIKHNIGKNFPEGAEAWLLPGECIINHVKSIGVLKNLPVTYFPQVQSNPQAISSTNHVNNNNSNKHGVEEFLTTTEEFFNELLSGTTATNNNYASSTGSTTSNSGSGSNTNNPTMDQSDTELTLVFGELYITNFQVRFQSTSKPFLVLSTPLACILKMSVKYPQTETSTYSNYYSQYLISAPTVTTATDKFNSLGYISIKSKDFQVLKFLFFKNSSQTMEKVMETLKSACGSASRRPFAYPFRKFMTPEFGLYSQEDIENGWRVYKMKREFKRQGLKLKSSTSLWRDTSVNAKYKICDTYPEHLIVPKDVNDEMLVAASLFRSKGRIPILSWIHPIKKLCIVRSSQPMVGITRARCKEDEELVEAIRRASGSERLLIIDCRPKANAWANTVMGKGYENISYYTNCSLEFMNIENIHAMSSSLNMLKKLIQKQNNDLYWLSSFEATGWLKHSKLIMQAAAKVVASIERFDTSVLVHCSDGWDRTAQICALSELLLDPYYRTIEGFQVLIEKEWVSFGHKFLDRVGHYAPKYGNNSISDEVSPVFLQFIDCVFQVWQQYPSHFEFNENLLFLILDSLYSCKFGNFLHNSPKQQAEDNVTKETISIWTEVIANRSAYVNDVYNPKNSDFSTLIVNTDMDTLSTHFWVSYFYRYKKGPKNRYHRMLKKALTKLKKDNTYLMNSLNEEVQNRKRIERELCETKEKIRYLEGHHSLDSQGITNSYDSNHDRLDSASVSDYAEDGSKVLRFGTSVNDNLVENYFQ</sequence>